<accession>A0A510K2T1</accession>
<dbReference type="SUPFAM" id="SSF50621">
    <property type="entry name" value="Alanine racemase C-terminal domain-like"/>
    <property type="match status" value="1"/>
</dbReference>
<feature type="binding site" evidence="4 6">
    <location>
        <position position="131"/>
    </location>
    <ligand>
        <name>substrate</name>
    </ligand>
</feature>
<organism evidence="8 9">
    <name type="scientific">Leptotrichia trevisanii</name>
    <dbReference type="NCBI Taxonomy" id="109328"/>
    <lineage>
        <taxon>Bacteria</taxon>
        <taxon>Fusobacteriati</taxon>
        <taxon>Fusobacteriota</taxon>
        <taxon>Fusobacteriia</taxon>
        <taxon>Fusobacteriales</taxon>
        <taxon>Leptotrichiaceae</taxon>
        <taxon>Leptotrichia</taxon>
    </lineage>
</organism>
<comment type="catalytic activity">
    <reaction evidence="4">
        <text>L-alanine = D-alanine</text>
        <dbReference type="Rhea" id="RHEA:20249"/>
        <dbReference type="ChEBI" id="CHEBI:57416"/>
        <dbReference type="ChEBI" id="CHEBI:57972"/>
        <dbReference type="EC" id="5.1.1.1"/>
    </reaction>
</comment>
<evidence type="ECO:0000313" key="9">
    <source>
        <dbReference type="Proteomes" id="UP000422644"/>
    </source>
</evidence>
<evidence type="ECO:0000256" key="1">
    <source>
        <dbReference type="ARBA" id="ARBA00001933"/>
    </source>
</evidence>
<sequence length="367" mass="41576">MRCWAEININNLYGNIDEIEKIVAKDKIIAVIKADAYGHGMLEICDALIKKGIKNFAVATSDEALKIKELHDDIMVLILGPVENEYMDLIADKNIYFMVTDFEEIEYLEKTGKEKGKTTDVFIKIDTGMGRVGFQESETEKLNEILKNSSHINPIGIFSHFSSSDSDKDYTKLQESKFKAMCEKISSEIQTIKYRHLHNSFGTLKFQDSIEDFVRVGIILYGGVTDEETAPYKFKPVMSLLAKISYIKTLKEDSFISYGNTYLGKAGKTYATVSIGYADGVRRDLSNKGYVFYKGHKCEIVGRICMDQLMVLLPEELKNMAKKGDVVEFFGENISVVEVADLCNTISYEIMCGISQRVPRIYVEKQE</sequence>
<keyword evidence="3 4" id="KW-0413">Isomerase</keyword>
<dbReference type="PANTHER" id="PTHR30511:SF0">
    <property type="entry name" value="ALANINE RACEMASE, CATABOLIC-RELATED"/>
    <property type="match status" value="1"/>
</dbReference>
<dbReference type="RefSeq" id="WP_026748288.1">
    <property type="nucleotide sequence ID" value="NZ_AP019831.1"/>
</dbReference>
<keyword evidence="2 4" id="KW-0663">Pyridoxal phosphate</keyword>
<dbReference type="Pfam" id="PF01168">
    <property type="entry name" value="Ala_racemase_N"/>
    <property type="match status" value="1"/>
</dbReference>
<dbReference type="InterPro" id="IPR009006">
    <property type="entry name" value="Ala_racemase/Decarboxylase_C"/>
</dbReference>
<dbReference type="Pfam" id="PF00842">
    <property type="entry name" value="Ala_racemase_C"/>
    <property type="match status" value="1"/>
</dbReference>
<dbReference type="GO" id="GO:0030170">
    <property type="term" value="F:pyridoxal phosphate binding"/>
    <property type="evidence" value="ECO:0007669"/>
    <property type="project" value="UniProtKB-UniRule"/>
</dbReference>
<name>A0A510K2T1_9FUSO</name>
<comment type="function">
    <text evidence="4">Catalyzes the interconversion of L-alanine and D-alanine. May also act on other amino acids.</text>
</comment>
<dbReference type="SUPFAM" id="SSF51419">
    <property type="entry name" value="PLP-binding barrel"/>
    <property type="match status" value="1"/>
</dbReference>
<dbReference type="InterPro" id="IPR020622">
    <property type="entry name" value="Ala_racemase_pyridoxalP-BS"/>
</dbReference>
<protein>
    <recommendedName>
        <fullName evidence="4">Alanine racemase</fullName>
        <ecNumber evidence="4">5.1.1.1</ecNumber>
    </recommendedName>
</protein>
<keyword evidence="9" id="KW-1185">Reference proteome</keyword>
<evidence type="ECO:0000256" key="2">
    <source>
        <dbReference type="ARBA" id="ARBA00022898"/>
    </source>
</evidence>
<dbReference type="PROSITE" id="PS00395">
    <property type="entry name" value="ALANINE_RACEMASE"/>
    <property type="match status" value="1"/>
</dbReference>
<evidence type="ECO:0000259" key="7">
    <source>
        <dbReference type="SMART" id="SM01005"/>
    </source>
</evidence>
<feature type="binding site" evidence="4 6">
    <location>
        <position position="306"/>
    </location>
    <ligand>
        <name>substrate</name>
    </ligand>
</feature>
<dbReference type="GO" id="GO:0005829">
    <property type="term" value="C:cytosol"/>
    <property type="evidence" value="ECO:0007669"/>
    <property type="project" value="TreeGrafter"/>
</dbReference>
<dbReference type="UniPathway" id="UPA00042">
    <property type="reaction ID" value="UER00497"/>
</dbReference>
<dbReference type="Proteomes" id="UP000422644">
    <property type="component" value="Chromosome"/>
</dbReference>
<dbReference type="GO" id="GO:0030632">
    <property type="term" value="P:D-alanine biosynthetic process"/>
    <property type="evidence" value="ECO:0007669"/>
    <property type="project" value="UniProtKB-UniRule"/>
</dbReference>
<dbReference type="CDD" id="cd00430">
    <property type="entry name" value="PLPDE_III_AR"/>
    <property type="match status" value="1"/>
</dbReference>
<dbReference type="InterPro" id="IPR000821">
    <property type="entry name" value="Ala_racemase"/>
</dbReference>
<comment type="pathway">
    <text evidence="4">Amino-acid biosynthesis; D-alanine biosynthesis; D-alanine from L-alanine: step 1/1.</text>
</comment>
<dbReference type="NCBIfam" id="TIGR00492">
    <property type="entry name" value="alr"/>
    <property type="match status" value="1"/>
</dbReference>
<feature type="active site" description="Proton acceptor; specific for L-alanine" evidence="4">
    <location>
        <position position="258"/>
    </location>
</feature>
<dbReference type="SMART" id="SM01005">
    <property type="entry name" value="Ala_racemase_C"/>
    <property type="match status" value="1"/>
</dbReference>
<dbReference type="PANTHER" id="PTHR30511">
    <property type="entry name" value="ALANINE RACEMASE"/>
    <property type="match status" value="1"/>
</dbReference>
<dbReference type="GO" id="GO:0008784">
    <property type="term" value="F:alanine racemase activity"/>
    <property type="evidence" value="ECO:0007669"/>
    <property type="project" value="UniProtKB-UniRule"/>
</dbReference>
<evidence type="ECO:0000256" key="3">
    <source>
        <dbReference type="ARBA" id="ARBA00023235"/>
    </source>
</evidence>
<dbReference type="EMBL" id="AP019831">
    <property type="protein sequence ID" value="BBM45959.1"/>
    <property type="molecule type" value="Genomic_DNA"/>
</dbReference>
<proteinExistence type="inferred from homology"/>
<dbReference type="OrthoDB" id="9813814at2"/>
<dbReference type="PRINTS" id="PR00992">
    <property type="entry name" value="ALARACEMASE"/>
</dbReference>
<dbReference type="FunFam" id="3.20.20.10:FF:000002">
    <property type="entry name" value="Alanine racemase"/>
    <property type="match status" value="1"/>
</dbReference>
<feature type="modified residue" description="N6-(pyridoxal phosphate)lysine" evidence="4 5">
    <location>
        <position position="33"/>
    </location>
</feature>
<comment type="similarity">
    <text evidence="4">Belongs to the alanine racemase family.</text>
</comment>
<evidence type="ECO:0000256" key="5">
    <source>
        <dbReference type="PIRSR" id="PIRSR600821-50"/>
    </source>
</evidence>
<reference evidence="8 9" key="1">
    <citation type="submission" date="2019-07" db="EMBL/GenBank/DDBJ databases">
        <title>Complete Genome Sequence of Leptotrichia trevisanii Strain JMUB3870.</title>
        <authorList>
            <person name="Watanabe S."/>
            <person name="Cui L."/>
        </authorList>
    </citation>
    <scope>NUCLEOTIDE SEQUENCE [LARGE SCALE GENOMIC DNA]</scope>
    <source>
        <strain evidence="8 9">JMUB3870</strain>
    </source>
</reference>
<comment type="cofactor">
    <cofactor evidence="1 4 5">
        <name>pyridoxal 5'-phosphate</name>
        <dbReference type="ChEBI" id="CHEBI:597326"/>
    </cofactor>
</comment>
<evidence type="ECO:0000256" key="6">
    <source>
        <dbReference type="PIRSR" id="PIRSR600821-52"/>
    </source>
</evidence>
<dbReference type="EC" id="5.1.1.1" evidence="4"/>
<dbReference type="AlphaFoldDB" id="A0A510K2T1"/>
<feature type="active site" description="Proton acceptor; specific for D-alanine" evidence="4">
    <location>
        <position position="33"/>
    </location>
</feature>
<feature type="domain" description="Alanine racemase C-terminal" evidence="7">
    <location>
        <begin position="237"/>
        <end position="363"/>
    </location>
</feature>
<dbReference type="Gene3D" id="2.40.37.10">
    <property type="entry name" value="Lyase, Ornithine Decarboxylase, Chain A, domain 1"/>
    <property type="match status" value="1"/>
</dbReference>
<evidence type="ECO:0000313" key="8">
    <source>
        <dbReference type="EMBL" id="BBM45959.1"/>
    </source>
</evidence>
<gene>
    <name evidence="8" type="ORF">JMUB3870_2081</name>
</gene>
<dbReference type="InterPro" id="IPR029066">
    <property type="entry name" value="PLP-binding_barrel"/>
</dbReference>
<dbReference type="Gene3D" id="3.20.20.10">
    <property type="entry name" value="Alanine racemase"/>
    <property type="match status" value="1"/>
</dbReference>
<dbReference type="HAMAP" id="MF_01201">
    <property type="entry name" value="Ala_racemase"/>
    <property type="match status" value="1"/>
</dbReference>
<evidence type="ECO:0000256" key="4">
    <source>
        <dbReference type="HAMAP-Rule" id="MF_01201"/>
    </source>
</evidence>
<dbReference type="InterPro" id="IPR011079">
    <property type="entry name" value="Ala_racemase_C"/>
</dbReference>
<dbReference type="InterPro" id="IPR001608">
    <property type="entry name" value="Ala_racemase_N"/>
</dbReference>